<protein>
    <recommendedName>
        <fullName evidence="4">Importin N-terminal domain-containing protein</fullName>
    </recommendedName>
</protein>
<feature type="signal peptide" evidence="1">
    <location>
        <begin position="1"/>
        <end position="18"/>
    </location>
</feature>
<dbReference type="EMBL" id="MLAK01000614">
    <property type="protein sequence ID" value="OHT10361.1"/>
    <property type="molecule type" value="Genomic_DNA"/>
</dbReference>
<keyword evidence="1" id="KW-0732">Signal</keyword>
<reference evidence="2" key="1">
    <citation type="submission" date="2016-10" db="EMBL/GenBank/DDBJ databases">
        <authorList>
            <person name="Benchimol M."/>
            <person name="Almeida L.G."/>
            <person name="Vasconcelos A.T."/>
            <person name="Perreira-Neves A."/>
            <person name="Rosa I.A."/>
            <person name="Tasca T."/>
            <person name="Bogo M.R."/>
            <person name="de Souza W."/>
        </authorList>
    </citation>
    <scope>NUCLEOTIDE SEQUENCE [LARGE SCALE GENOMIC DNA]</scope>
    <source>
        <strain evidence="2">K</strain>
    </source>
</reference>
<organism evidence="2 3">
    <name type="scientific">Tritrichomonas foetus</name>
    <dbReference type="NCBI Taxonomy" id="1144522"/>
    <lineage>
        <taxon>Eukaryota</taxon>
        <taxon>Metamonada</taxon>
        <taxon>Parabasalia</taxon>
        <taxon>Tritrichomonadida</taxon>
        <taxon>Tritrichomonadidae</taxon>
        <taxon>Tritrichomonas</taxon>
    </lineage>
</organism>
<dbReference type="VEuPathDB" id="TrichDB:TRFO_20407"/>
<comment type="caution">
    <text evidence="2">The sequence shown here is derived from an EMBL/GenBank/DDBJ whole genome shotgun (WGS) entry which is preliminary data.</text>
</comment>
<dbReference type="OrthoDB" id="10263328at2759"/>
<name>A0A1J4KG17_9EUKA</name>
<sequence length="923" mass="106026">MAGFLSFINFLFLMFSQEEVDHLCQLFSCYLNTNDHIRKNAENEVNQLQSTNIIGFLINCAAIIQNENNAKSQIFFAIQGIIRSFYPNPDITVDQISDKWLGVNLEIRNYLKSSLLKALQYPEKEITNIASTAICYLFNVEKVNIFPFIDEILLMAEDTHNFPENVNLAALDVINEVSGPQYLGLHNNYDAVIEMLKKINSKIYELFISAQEKSILYQENVAVTLNTLILTASPLYENQNVVNSFLPLLDLYFNRETTSDRLYELVFQMLYKITTINYNNEFFDFSPIIGISSQQIQANISKGNKDKLSISINFWDHIAKYELMIKKEADKYEAIRIYLTKGASRPILTRCPNIKFDDPPSLKSLSSIAATQISPTLLRILTMVNPNELSPEDITNKEPHMFATCCLINLFKLNPRIIYENVKNFWIQNYSPTIPWTHQHAFLLTIALVCNEPVSDEVVSFLTTEMTPGFRIFYDFLLQMIKSDILRIVDTALYAIKNCIMYYGIGLDNETLKIIIDILLALSDSNDSFIFARIMYVLSAIFKKTHSLRISIRSYLNQIWIIILKGIERVDKKDWSIDFYILSLKVIESMIKNSNDDSFNFINDVMKMIIQNLKESVNSIDQNICIIQQHQLDVIKVFYHRFYFKQELIQSSDEIIETIFSVMGAKQISVYDEALRSLIVIIVSLNKSSAALVDRILPIIPLSLSSESPSIITNTTYALATLYKETLNPETTDSSQALIHTLPHSVELIMNCLNNTMFTRDFYPTLLMSLAIIIKAAGMHIPIAKIEQMIQLYSDYFNKPINPLNQFDVEYGNELYAAGFSGFASILIALDYHKAENYRSNKAFARIFIGTPPKKLLDLKTFSKDSLMYFCDFLVAFGNFFGNTGNVLLNRLYNYKILIYACTYEDEEVQKKGDETLRQITIY</sequence>
<dbReference type="SUPFAM" id="SSF48371">
    <property type="entry name" value="ARM repeat"/>
    <property type="match status" value="1"/>
</dbReference>
<dbReference type="GeneID" id="94836083"/>
<accession>A0A1J4KG17</accession>
<dbReference type="InterPro" id="IPR011989">
    <property type="entry name" value="ARM-like"/>
</dbReference>
<proteinExistence type="predicted"/>
<feature type="chain" id="PRO_5012746389" description="Importin N-terminal domain-containing protein" evidence="1">
    <location>
        <begin position="19"/>
        <end position="923"/>
    </location>
</feature>
<dbReference type="RefSeq" id="XP_068363497.1">
    <property type="nucleotide sequence ID" value="XM_068501379.1"/>
</dbReference>
<evidence type="ECO:0000313" key="3">
    <source>
        <dbReference type="Proteomes" id="UP000179807"/>
    </source>
</evidence>
<keyword evidence="3" id="KW-1185">Reference proteome</keyword>
<evidence type="ECO:0000313" key="2">
    <source>
        <dbReference type="EMBL" id="OHT10361.1"/>
    </source>
</evidence>
<dbReference type="InterPro" id="IPR016024">
    <property type="entry name" value="ARM-type_fold"/>
</dbReference>
<gene>
    <name evidence="2" type="ORF">TRFO_20407</name>
</gene>
<evidence type="ECO:0000256" key="1">
    <source>
        <dbReference type="SAM" id="SignalP"/>
    </source>
</evidence>
<dbReference type="Gene3D" id="1.25.10.10">
    <property type="entry name" value="Leucine-rich Repeat Variant"/>
    <property type="match status" value="1"/>
</dbReference>
<evidence type="ECO:0008006" key="4">
    <source>
        <dbReference type="Google" id="ProtNLM"/>
    </source>
</evidence>
<dbReference type="Proteomes" id="UP000179807">
    <property type="component" value="Unassembled WGS sequence"/>
</dbReference>
<dbReference type="AlphaFoldDB" id="A0A1J4KG17"/>